<sequence>MIKTEGNFGVANESVLGFGNRKSPFLLRATIRYHVRKYLERYPDCVDMLDNALYADDLCYGAETVQKAFSLSSGAVTILKDAGFNLRKLCTNSKELRTLWIQNGLSDGVGSEQDSKLKVLGLVWDLKEDCLGVDVWPLLNSFGVGKEYKAVYPGSLFRSVLHGGRLLGTIVCESITEPLRKTLGRALLTLEELSTVLTEMECVINNRPITYESDELDEPRALAPSHFLLPGQREPGFVPEYFLDLFESASDRVTLSRRKLFQTRLLKELWLKWKEQYLLMLKSAHNLANPSSYQNLKIGDIVLVEGASKSKLLWEMGVIQELIMGRDGLVRACIVKTSKEESVHCHVQVGRMLRNEPLERTTWHARGRCCYGNININAVVAREACFSWSSTSMFPQNKIKMDRVFNETNLEFEDQYIPSGNWFPTTYDDSNTESFFSENYAITNFENVPATDHQFCHNHDSASNDARLFSHVPNCDPPKQMTNSNPDLKMNDPFSVRCRIPVPDLVPVSNYQLWLETSFMCRRNERERQRVRSVNDGFSRLRNHLPRNVQIKRRQSKVETLRHAINYIKQLQTLLDNKSTEDAEK</sequence>
<dbReference type="Gene3D" id="4.10.280.10">
    <property type="entry name" value="Helix-loop-helix DNA-binding domain"/>
    <property type="match status" value="1"/>
</dbReference>
<accession>A0A8T0EVQ7</accession>
<reference evidence="2" key="1">
    <citation type="journal article" date="2020" name="bioRxiv">
        <title>Chromosome-level reference genome of the European wasp spider Argiope bruennichi: a resource for studies on range expansion and evolutionary adaptation.</title>
        <authorList>
            <person name="Sheffer M.M."/>
            <person name="Hoppe A."/>
            <person name="Krehenwinkel H."/>
            <person name="Uhl G."/>
            <person name="Kuss A.W."/>
            <person name="Jensen L."/>
            <person name="Jensen C."/>
            <person name="Gillespie R.G."/>
            <person name="Hoff K.J."/>
            <person name="Prost S."/>
        </authorList>
    </citation>
    <scope>NUCLEOTIDE SEQUENCE</scope>
</reference>
<dbReference type="InterPro" id="IPR011598">
    <property type="entry name" value="bHLH_dom"/>
</dbReference>
<comment type="caution">
    <text evidence="2">The sequence shown here is derived from an EMBL/GenBank/DDBJ whole genome shotgun (WGS) entry which is preliminary data.</text>
</comment>
<dbReference type="PANTHER" id="PTHR47331">
    <property type="entry name" value="PHD-TYPE DOMAIN-CONTAINING PROTEIN"/>
    <property type="match status" value="1"/>
</dbReference>
<dbReference type="AlphaFoldDB" id="A0A8T0EVQ7"/>
<reference evidence="2" key="2">
    <citation type="submission" date="2020-06" db="EMBL/GenBank/DDBJ databases">
        <authorList>
            <person name="Sheffer M."/>
        </authorList>
    </citation>
    <scope>NUCLEOTIDE SEQUENCE</scope>
</reference>
<evidence type="ECO:0000259" key="1">
    <source>
        <dbReference type="PROSITE" id="PS50888"/>
    </source>
</evidence>
<dbReference type="InterPro" id="IPR040676">
    <property type="entry name" value="DUF5641"/>
</dbReference>
<dbReference type="CDD" id="cd19724">
    <property type="entry name" value="bHLH_TS_ASCL3_like"/>
    <property type="match status" value="1"/>
</dbReference>
<keyword evidence="3" id="KW-1185">Reference proteome</keyword>
<feature type="domain" description="BHLH" evidence="1">
    <location>
        <begin position="518"/>
        <end position="571"/>
    </location>
</feature>
<dbReference type="SUPFAM" id="SSF47459">
    <property type="entry name" value="HLH, helix-loop-helix DNA-binding domain"/>
    <property type="match status" value="1"/>
</dbReference>
<evidence type="ECO:0000313" key="3">
    <source>
        <dbReference type="Proteomes" id="UP000807504"/>
    </source>
</evidence>
<dbReference type="GO" id="GO:0046983">
    <property type="term" value="F:protein dimerization activity"/>
    <property type="evidence" value="ECO:0007669"/>
    <property type="project" value="InterPro"/>
</dbReference>
<dbReference type="Proteomes" id="UP000807504">
    <property type="component" value="Unassembled WGS sequence"/>
</dbReference>
<dbReference type="EMBL" id="JABXBU010001863">
    <property type="protein sequence ID" value="KAF8781831.1"/>
    <property type="molecule type" value="Genomic_DNA"/>
</dbReference>
<evidence type="ECO:0000313" key="2">
    <source>
        <dbReference type="EMBL" id="KAF8781831.1"/>
    </source>
</evidence>
<dbReference type="SMART" id="SM00353">
    <property type="entry name" value="HLH"/>
    <property type="match status" value="1"/>
</dbReference>
<dbReference type="PROSITE" id="PS50888">
    <property type="entry name" value="BHLH"/>
    <property type="match status" value="1"/>
</dbReference>
<name>A0A8T0EVQ7_ARGBR</name>
<proteinExistence type="predicted"/>
<dbReference type="InterPro" id="IPR036638">
    <property type="entry name" value="HLH_DNA-bd_sf"/>
</dbReference>
<organism evidence="2 3">
    <name type="scientific">Argiope bruennichi</name>
    <name type="common">Wasp spider</name>
    <name type="synonym">Aranea bruennichi</name>
    <dbReference type="NCBI Taxonomy" id="94029"/>
    <lineage>
        <taxon>Eukaryota</taxon>
        <taxon>Metazoa</taxon>
        <taxon>Ecdysozoa</taxon>
        <taxon>Arthropoda</taxon>
        <taxon>Chelicerata</taxon>
        <taxon>Arachnida</taxon>
        <taxon>Araneae</taxon>
        <taxon>Araneomorphae</taxon>
        <taxon>Entelegynae</taxon>
        <taxon>Araneoidea</taxon>
        <taxon>Araneidae</taxon>
        <taxon>Argiope</taxon>
    </lineage>
</organism>
<dbReference type="Pfam" id="PF18701">
    <property type="entry name" value="DUF5641"/>
    <property type="match status" value="1"/>
</dbReference>
<dbReference type="Pfam" id="PF00010">
    <property type="entry name" value="HLH"/>
    <property type="match status" value="1"/>
</dbReference>
<gene>
    <name evidence="2" type="ORF">HNY73_012185</name>
</gene>
<protein>
    <submittedName>
        <fullName evidence="2">Achaete-scute like protein</fullName>
    </submittedName>
</protein>